<dbReference type="Gene3D" id="1.20.1740.10">
    <property type="entry name" value="Amino acid/polyamine transporter I"/>
    <property type="match status" value="1"/>
</dbReference>
<comment type="caution">
    <text evidence="9">The sequence shown here is derived from an EMBL/GenBank/DDBJ whole genome shotgun (WGS) entry which is preliminary data.</text>
</comment>
<feature type="transmembrane region" description="Helical" evidence="8">
    <location>
        <begin position="84"/>
        <end position="110"/>
    </location>
</feature>
<feature type="region of interest" description="Disordered" evidence="7">
    <location>
        <begin position="478"/>
        <end position="519"/>
    </location>
</feature>
<dbReference type="Proteomes" id="UP001072034">
    <property type="component" value="Unassembled WGS sequence"/>
</dbReference>
<dbReference type="InterPro" id="IPR050367">
    <property type="entry name" value="APC_superfamily"/>
</dbReference>
<organism evidence="9 10">
    <name type="scientific">Actinomyces israelii</name>
    <dbReference type="NCBI Taxonomy" id="1659"/>
    <lineage>
        <taxon>Bacteria</taxon>
        <taxon>Bacillati</taxon>
        <taxon>Actinomycetota</taxon>
        <taxon>Actinomycetes</taxon>
        <taxon>Actinomycetales</taxon>
        <taxon>Actinomycetaceae</taxon>
        <taxon>Actinomyces</taxon>
    </lineage>
</organism>
<keyword evidence="10" id="KW-1185">Reference proteome</keyword>
<dbReference type="RefSeq" id="WP_268916835.1">
    <property type="nucleotide sequence ID" value="NZ_JAPTMY010000006.1"/>
</dbReference>
<feature type="transmembrane region" description="Helical" evidence="8">
    <location>
        <begin position="412"/>
        <end position="430"/>
    </location>
</feature>
<evidence type="ECO:0000256" key="4">
    <source>
        <dbReference type="ARBA" id="ARBA00022692"/>
    </source>
</evidence>
<evidence type="ECO:0000256" key="5">
    <source>
        <dbReference type="ARBA" id="ARBA00022989"/>
    </source>
</evidence>
<dbReference type="Pfam" id="PF13520">
    <property type="entry name" value="AA_permease_2"/>
    <property type="match status" value="1"/>
</dbReference>
<keyword evidence="2" id="KW-0813">Transport</keyword>
<name>A0ABT4I663_9ACTO</name>
<feature type="transmembrane region" description="Helical" evidence="8">
    <location>
        <begin position="436"/>
        <end position="459"/>
    </location>
</feature>
<feature type="transmembrane region" description="Helical" evidence="8">
    <location>
        <begin position="199"/>
        <end position="225"/>
    </location>
</feature>
<evidence type="ECO:0000256" key="2">
    <source>
        <dbReference type="ARBA" id="ARBA00022448"/>
    </source>
</evidence>
<dbReference type="PANTHER" id="PTHR42770:SF15">
    <property type="entry name" value="GLUTAMATE_GAMMA-AMINOBUTYRATE ANTIPORTER-RELATED"/>
    <property type="match status" value="1"/>
</dbReference>
<proteinExistence type="predicted"/>
<feature type="transmembrane region" description="Helical" evidence="8">
    <location>
        <begin position="41"/>
        <end position="63"/>
    </location>
</feature>
<feature type="transmembrane region" description="Helical" evidence="8">
    <location>
        <begin position="369"/>
        <end position="392"/>
    </location>
</feature>
<dbReference type="EMBL" id="JAPTMY010000006">
    <property type="protein sequence ID" value="MCZ0857199.1"/>
    <property type="molecule type" value="Genomic_DNA"/>
</dbReference>
<sequence>MSSETRARIGQFALLTMTVSAVFNIRNVINNNVAIGLASAPAFFLATILYFVPFTLIIAEFVAMNRSSESGVYQWVKTSMGGRWAFMAAFCYWFVNLFFFASLLPLVLVFTSYLVTGGEQTMSPWVITGLSIGIFAVATWVSTKGAKWIGTITSVGATAVLVLTGVFVVLSLAALAGGVEPATPITMGALAPDTSSFSTTWAFLGTLAWIIQGVGGAESVGVFLNDLRGGVKAFVRTIVVAGLMIGLLYAVASLLMNVFVPVGGLELSNGLFVVMGAVGEHFGIPALVTYRVVGLILLAATLGSLLMWTSTPVKIFFSEIPRGVFGERIIELNEHGIPWRAAWLQFAIVVPILIIPALGSGNINDLLEIVVNMTAATALIPPLLILLAYLVLRLRYDGAKREFRMGSRTTGLAISVFLLAVFSFVFIAGTTPVDQALWLTLVYNVGGVVVFLGLALAWYQRYITRLAASDPEAARAELEPSAGACGSGSGEAAGTADEGGTELEPAGSTAEAAPVAGTPDMAAADVAAPAAD</sequence>
<feature type="transmembrane region" description="Helical" evidence="8">
    <location>
        <begin position="122"/>
        <end position="143"/>
    </location>
</feature>
<evidence type="ECO:0000313" key="9">
    <source>
        <dbReference type="EMBL" id="MCZ0857199.1"/>
    </source>
</evidence>
<feature type="transmembrane region" description="Helical" evidence="8">
    <location>
        <begin position="342"/>
        <end position="363"/>
    </location>
</feature>
<comment type="subcellular location">
    <subcellularLocation>
        <location evidence="1">Cell membrane</location>
        <topology evidence="1">Multi-pass membrane protein</topology>
    </subcellularLocation>
</comment>
<evidence type="ECO:0000256" key="7">
    <source>
        <dbReference type="SAM" id="MobiDB-lite"/>
    </source>
</evidence>
<keyword evidence="3" id="KW-1003">Cell membrane</keyword>
<dbReference type="InterPro" id="IPR002293">
    <property type="entry name" value="AA/rel_permease1"/>
</dbReference>
<keyword evidence="5 8" id="KW-1133">Transmembrane helix</keyword>
<feature type="transmembrane region" description="Helical" evidence="8">
    <location>
        <begin position="237"/>
        <end position="262"/>
    </location>
</feature>
<feature type="transmembrane region" description="Helical" evidence="8">
    <location>
        <begin position="155"/>
        <end position="179"/>
    </location>
</feature>
<gene>
    <name evidence="9" type="ORF">OHJ16_03975</name>
</gene>
<reference evidence="9" key="1">
    <citation type="submission" date="2022-10" db="EMBL/GenBank/DDBJ databases">
        <title>Genome sequence of Actinomyces israelii ATCC 10048.</title>
        <authorList>
            <person name="Watt R.M."/>
            <person name="Tong W.M."/>
        </authorList>
    </citation>
    <scope>NUCLEOTIDE SEQUENCE</scope>
    <source>
        <strain evidence="9">ATCC 10048</strain>
    </source>
</reference>
<dbReference type="PANTHER" id="PTHR42770">
    <property type="entry name" value="AMINO ACID TRANSPORTER-RELATED"/>
    <property type="match status" value="1"/>
</dbReference>
<evidence type="ECO:0000256" key="3">
    <source>
        <dbReference type="ARBA" id="ARBA00022475"/>
    </source>
</evidence>
<keyword evidence="6 8" id="KW-0472">Membrane</keyword>
<evidence type="ECO:0000256" key="6">
    <source>
        <dbReference type="ARBA" id="ARBA00023136"/>
    </source>
</evidence>
<keyword evidence="4 8" id="KW-0812">Transmembrane</keyword>
<evidence type="ECO:0000256" key="1">
    <source>
        <dbReference type="ARBA" id="ARBA00004651"/>
    </source>
</evidence>
<dbReference type="PIRSF" id="PIRSF006060">
    <property type="entry name" value="AA_transporter"/>
    <property type="match status" value="1"/>
</dbReference>
<evidence type="ECO:0000256" key="8">
    <source>
        <dbReference type="SAM" id="Phobius"/>
    </source>
</evidence>
<feature type="transmembrane region" description="Helical" evidence="8">
    <location>
        <begin position="12"/>
        <end position="29"/>
    </location>
</feature>
<evidence type="ECO:0000313" key="10">
    <source>
        <dbReference type="Proteomes" id="UP001072034"/>
    </source>
</evidence>
<protein>
    <submittedName>
        <fullName evidence="9">Amino acid permease</fullName>
    </submittedName>
</protein>
<feature type="transmembrane region" description="Helical" evidence="8">
    <location>
        <begin position="282"/>
        <end position="308"/>
    </location>
</feature>
<accession>A0ABT4I663</accession>